<organism evidence="7 8">
    <name type="scientific">Prauserella cavernicola</name>
    <dbReference type="NCBI Taxonomy" id="2800127"/>
    <lineage>
        <taxon>Bacteria</taxon>
        <taxon>Bacillati</taxon>
        <taxon>Actinomycetota</taxon>
        <taxon>Actinomycetes</taxon>
        <taxon>Pseudonocardiales</taxon>
        <taxon>Pseudonocardiaceae</taxon>
        <taxon>Prauserella</taxon>
    </lineage>
</organism>
<dbReference type="RefSeq" id="WP_200315238.1">
    <property type="nucleotide sequence ID" value="NZ_JAENJH010000001.1"/>
</dbReference>
<gene>
    <name evidence="7" type="ORF">JHE00_05185</name>
</gene>
<dbReference type="PANTHER" id="PTHR42847:SF4">
    <property type="entry name" value="ALKANESULFONATE MONOOXYGENASE-RELATED"/>
    <property type="match status" value="1"/>
</dbReference>
<dbReference type="Gene3D" id="3.20.20.30">
    <property type="entry name" value="Luciferase-like domain"/>
    <property type="match status" value="1"/>
</dbReference>
<evidence type="ECO:0000313" key="7">
    <source>
        <dbReference type="EMBL" id="MBK1783714.1"/>
    </source>
</evidence>
<keyword evidence="8" id="KW-1185">Reference proteome</keyword>
<sequence length="181" mass="19403">DIFGLWGEPLRETAEQIAAVHAHADAVGRPRPRIWVSFRPIIAPTDELAWEKAHSVLGKVTAGHQQATRSNHYPPAGQGTPANVGSQRLLAVAAKGELHDRALWTPLVTATNAAGSSTALVGSPETVAKALLDYVDIGCELLSIRGYDPLNDAIDYARYVLPLVRQELAARGHRPTRGVPA</sequence>
<evidence type="ECO:0000313" key="8">
    <source>
        <dbReference type="Proteomes" id="UP000635245"/>
    </source>
</evidence>
<evidence type="ECO:0000256" key="3">
    <source>
        <dbReference type="ARBA" id="ARBA00023002"/>
    </source>
</evidence>
<feature type="non-terminal residue" evidence="7">
    <location>
        <position position="1"/>
    </location>
</feature>
<dbReference type="PANTHER" id="PTHR42847">
    <property type="entry name" value="ALKANESULFONATE MONOOXYGENASE"/>
    <property type="match status" value="1"/>
</dbReference>
<evidence type="ECO:0000256" key="1">
    <source>
        <dbReference type="ARBA" id="ARBA00022630"/>
    </source>
</evidence>
<dbReference type="Proteomes" id="UP000635245">
    <property type="component" value="Unassembled WGS sequence"/>
</dbReference>
<feature type="region of interest" description="Disordered" evidence="5">
    <location>
        <begin position="61"/>
        <end position="81"/>
    </location>
</feature>
<dbReference type="InterPro" id="IPR011251">
    <property type="entry name" value="Luciferase-like_dom"/>
</dbReference>
<dbReference type="GO" id="GO:0016705">
    <property type="term" value="F:oxidoreductase activity, acting on paired donors, with incorporation or reduction of molecular oxygen"/>
    <property type="evidence" value="ECO:0007669"/>
    <property type="project" value="InterPro"/>
</dbReference>
<dbReference type="Pfam" id="PF00296">
    <property type="entry name" value="Bac_luciferase"/>
    <property type="match status" value="1"/>
</dbReference>
<dbReference type="GO" id="GO:0004497">
    <property type="term" value="F:monooxygenase activity"/>
    <property type="evidence" value="ECO:0007669"/>
    <property type="project" value="UniProtKB-KW"/>
</dbReference>
<proteinExistence type="predicted"/>
<dbReference type="AlphaFoldDB" id="A0A934V3I3"/>
<protein>
    <submittedName>
        <fullName evidence="7">LLM class flavin-dependent oxidoreductase</fullName>
    </submittedName>
</protein>
<keyword evidence="4" id="KW-0503">Monooxygenase</keyword>
<keyword evidence="1" id="KW-0285">Flavoprotein</keyword>
<keyword evidence="2" id="KW-0288">FMN</keyword>
<dbReference type="InterPro" id="IPR050172">
    <property type="entry name" value="SsuD_RutA_monooxygenase"/>
</dbReference>
<reference evidence="7" key="1">
    <citation type="submission" date="2020-12" db="EMBL/GenBank/DDBJ databases">
        <title>Prauserella sp. ASG 168, a novel actinomycete isolated from cave rock.</title>
        <authorList>
            <person name="Suriyachadkun C."/>
        </authorList>
    </citation>
    <scope>NUCLEOTIDE SEQUENCE</scope>
    <source>
        <strain evidence="7">ASG 168</strain>
    </source>
</reference>
<evidence type="ECO:0000256" key="5">
    <source>
        <dbReference type="SAM" id="MobiDB-lite"/>
    </source>
</evidence>
<evidence type="ECO:0000256" key="2">
    <source>
        <dbReference type="ARBA" id="ARBA00022643"/>
    </source>
</evidence>
<feature type="domain" description="Luciferase-like" evidence="6">
    <location>
        <begin position="1"/>
        <end position="139"/>
    </location>
</feature>
<keyword evidence="3" id="KW-0560">Oxidoreductase</keyword>
<name>A0A934V3I3_9PSEU</name>
<comment type="caution">
    <text evidence="7">The sequence shown here is derived from an EMBL/GenBank/DDBJ whole genome shotgun (WGS) entry which is preliminary data.</text>
</comment>
<dbReference type="EMBL" id="JAENJH010000001">
    <property type="protein sequence ID" value="MBK1783714.1"/>
    <property type="molecule type" value="Genomic_DNA"/>
</dbReference>
<dbReference type="SUPFAM" id="SSF51679">
    <property type="entry name" value="Bacterial luciferase-like"/>
    <property type="match status" value="1"/>
</dbReference>
<accession>A0A934V3I3</accession>
<evidence type="ECO:0000256" key="4">
    <source>
        <dbReference type="ARBA" id="ARBA00023033"/>
    </source>
</evidence>
<dbReference type="InterPro" id="IPR036661">
    <property type="entry name" value="Luciferase-like_sf"/>
</dbReference>
<evidence type="ECO:0000259" key="6">
    <source>
        <dbReference type="Pfam" id="PF00296"/>
    </source>
</evidence>